<keyword evidence="2 4" id="KW-0378">Hydrolase</keyword>
<dbReference type="InterPro" id="IPR006710">
    <property type="entry name" value="Glyco_hydro_43"/>
</dbReference>
<dbReference type="InterPro" id="IPR051795">
    <property type="entry name" value="Glycosyl_Hydrlase_43"/>
</dbReference>
<feature type="domain" description="Beta-xylosidase C-terminal Concanavalin A-like" evidence="5">
    <location>
        <begin position="327"/>
        <end position="506"/>
    </location>
</feature>
<dbReference type="InterPro" id="IPR023296">
    <property type="entry name" value="Glyco_hydro_beta-prop_sf"/>
</dbReference>
<dbReference type="InterPro" id="IPR041542">
    <property type="entry name" value="GH43_C2"/>
</dbReference>
<evidence type="ECO:0000256" key="3">
    <source>
        <dbReference type="ARBA" id="ARBA00023295"/>
    </source>
</evidence>
<dbReference type="Pfam" id="PF17851">
    <property type="entry name" value="GH43_C2"/>
    <property type="match status" value="1"/>
</dbReference>
<proteinExistence type="inferred from homology"/>
<evidence type="ECO:0000256" key="2">
    <source>
        <dbReference type="ARBA" id="ARBA00022801"/>
    </source>
</evidence>
<dbReference type="GO" id="GO:0016787">
    <property type="term" value="F:hydrolase activity"/>
    <property type="evidence" value="ECO:0007669"/>
    <property type="project" value="UniProtKB-KW"/>
</dbReference>
<dbReference type="SUPFAM" id="SSF75005">
    <property type="entry name" value="Arabinanase/levansucrase/invertase"/>
    <property type="match status" value="1"/>
</dbReference>
<dbReference type="Pfam" id="PF04616">
    <property type="entry name" value="Glyco_hydro_43"/>
    <property type="match status" value="1"/>
</dbReference>
<dbReference type="Proteomes" id="UP001596250">
    <property type="component" value="Unassembled WGS sequence"/>
</dbReference>
<name>A0ABW1IKL5_9BACL</name>
<keyword evidence="3 4" id="KW-0326">Glycosidase</keyword>
<organism evidence="6 7">
    <name type="scientific">Marinicrinis lubricantis</name>
    <dbReference type="NCBI Taxonomy" id="2086470"/>
    <lineage>
        <taxon>Bacteria</taxon>
        <taxon>Bacillati</taxon>
        <taxon>Bacillota</taxon>
        <taxon>Bacilli</taxon>
        <taxon>Bacillales</taxon>
        <taxon>Paenibacillaceae</taxon>
    </lineage>
</organism>
<evidence type="ECO:0000256" key="1">
    <source>
        <dbReference type="ARBA" id="ARBA00009865"/>
    </source>
</evidence>
<evidence type="ECO:0000313" key="7">
    <source>
        <dbReference type="Proteomes" id="UP001596250"/>
    </source>
</evidence>
<dbReference type="Gene3D" id="2.115.10.20">
    <property type="entry name" value="Glycosyl hydrolase domain, family 43"/>
    <property type="match status" value="1"/>
</dbReference>
<sequence>MNSYIYEFNTEVNPLKYNNPVVKGFYPDPSVCKVGDTYYMVCSSFQYFPGVPLFESKDLINWQQIGHCLTRESQIQLRTVNSSGGVFAPTIRHHNGRFYMVTTNDTTHQNFYVWTDDIYGEWSEPVYVDQGGIDPDLYFEDGKTFFMSNGTDDQGIGGIVQCEIDIETGSKLTPSRSIWQGTGGRYLESPHMYKIDGKYYLVAAEGGTEYGHMVTYARSESVSGPFEDYPLNPVLTNRNLGGYEVQAVGHGDLIQDHDGNWWMLHLGFRQIGRWLTFHHLGREVFLTPITFGEDRWFTAGHNGTTLSTFETDRIPDDVVQQEKRIFTFDNTEWDKDWCYLRIPHSENYLLEPDKLTLKGTSVTLDQPDSPTFIGIRQRDFNAVISCDVSLNHGEAGITLYMDEHHHYDLAVLQDQNGYKAVLRLNIGDIKSVQKEVDLRDSHQATLMIEAHNERYTFILRTDGGDIRLGTAQTRYLSSEVAGGFTGVLIGLYACGEGSAAEFTNFKCEYV</sequence>
<dbReference type="PANTHER" id="PTHR42812:SF12">
    <property type="entry name" value="BETA-XYLOSIDASE-RELATED"/>
    <property type="match status" value="1"/>
</dbReference>
<dbReference type="PANTHER" id="PTHR42812">
    <property type="entry name" value="BETA-XYLOSIDASE"/>
    <property type="match status" value="1"/>
</dbReference>
<dbReference type="Gene3D" id="2.60.120.200">
    <property type="match status" value="1"/>
</dbReference>
<evidence type="ECO:0000313" key="6">
    <source>
        <dbReference type="EMBL" id="MFC5985627.1"/>
    </source>
</evidence>
<comment type="similarity">
    <text evidence="1 4">Belongs to the glycosyl hydrolase 43 family.</text>
</comment>
<dbReference type="RefSeq" id="WP_379892652.1">
    <property type="nucleotide sequence ID" value="NZ_CBCSCT010000018.1"/>
</dbReference>
<evidence type="ECO:0000256" key="4">
    <source>
        <dbReference type="RuleBase" id="RU361187"/>
    </source>
</evidence>
<protein>
    <submittedName>
        <fullName evidence="6">Glycoside hydrolase family 43 protein</fullName>
    </submittedName>
</protein>
<dbReference type="EMBL" id="JBHSQV010000028">
    <property type="protein sequence ID" value="MFC5985627.1"/>
    <property type="molecule type" value="Genomic_DNA"/>
</dbReference>
<keyword evidence="7" id="KW-1185">Reference proteome</keyword>
<dbReference type="CDD" id="cd18617">
    <property type="entry name" value="GH43_XynB-like"/>
    <property type="match status" value="1"/>
</dbReference>
<dbReference type="InterPro" id="IPR013320">
    <property type="entry name" value="ConA-like_dom_sf"/>
</dbReference>
<dbReference type="SUPFAM" id="SSF49899">
    <property type="entry name" value="Concanavalin A-like lectins/glucanases"/>
    <property type="match status" value="1"/>
</dbReference>
<reference evidence="7" key="1">
    <citation type="journal article" date="2019" name="Int. J. Syst. Evol. Microbiol.">
        <title>The Global Catalogue of Microorganisms (GCM) 10K type strain sequencing project: providing services to taxonomists for standard genome sequencing and annotation.</title>
        <authorList>
            <consortium name="The Broad Institute Genomics Platform"/>
            <consortium name="The Broad Institute Genome Sequencing Center for Infectious Disease"/>
            <person name="Wu L."/>
            <person name="Ma J."/>
        </authorList>
    </citation>
    <scope>NUCLEOTIDE SEQUENCE [LARGE SCALE GENOMIC DNA]</scope>
    <source>
        <strain evidence="7">CCM 8749</strain>
    </source>
</reference>
<accession>A0ABW1IKL5</accession>
<comment type="caution">
    <text evidence="6">The sequence shown here is derived from an EMBL/GenBank/DDBJ whole genome shotgun (WGS) entry which is preliminary data.</text>
</comment>
<evidence type="ECO:0000259" key="5">
    <source>
        <dbReference type="Pfam" id="PF17851"/>
    </source>
</evidence>
<gene>
    <name evidence="6" type="ORF">ACFPXP_04135</name>
</gene>